<evidence type="ECO:0000313" key="1">
    <source>
        <dbReference type="EMBL" id="CDQ43222.1"/>
    </source>
</evidence>
<gene>
    <name evidence="1" type="ORF">BN1047_01087</name>
</gene>
<dbReference type="RefSeq" id="WP_030133592.1">
    <property type="nucleotide sequence ID" value="NZ_CP074376.1"/>
</dbReference>
<reference evidence="1" key="1">
    <citation type="submission" date="2014-05" db="EMBL/GenBank/DDBJ databases">
        <authorList>
            <person name="Urmite Genomes"/>
        </authorList>
    </citation>
    <scope>NUCLEOTIDE SEQUENCE</scope>
    <source>
        <strain evidence="1">DSM 44074</strain>
    </source>
</reference>
<name>A0AAV2WG90_MYCNE</name>
<organism evidence="1 2">
    <name type="scientific">Mycolicibacterium neoaurum</name>
    <name type="common">Mycobacterium neoaurum</name>
    <dbReference type="NCBI Taxonomy" id="1795"/>
    <lineage>
        <taxon>Bacteria</taxon>
        <taxon>Bacillati</taxon>
        <taxon>Actinomycetota</taxon>
        <taxon>Actinomycetes</taxon>
        <taxon>Mycobacteriales</taxon>
        <taxon>Mycobacteriaceae</taxon>
        <taxon>Mycolicibacterium</taxon>
    </lineage>
</organism>
<dbReference type="AlphaFoldDB" id="A0AAV2WG90"/>
<sequence length="80" mass="7992">MSAEDGYRAIPATKGVGVLATAVVTTLGIALYGGTLDNDEWRAPRAALELTPSETPIGGEAPVDGAPADIAALRSEGGTP</sequence>
<protein>
    <submittedName>
        <fullName evidence="1">Uncharacterized protein</fullName>
    </submittedName>
</protein>
<proteinExistence type="predicted"/>
<accession>A0AAV2WG90</accession>
<dbReference type="Proteomes" id="UP000028864">
    <property type="component" value="Unassembled WGS sequence"/>
</dbReference>
<evidence type="ECO:0000313" key="2">
    <source>
        <dbReference type="Proteomes" id="UP000028864"/>
    </source>
</evidence>
<dbReference type="EMBL" id="LK021337">
    <property type="protein sequence ID" value="CDQ43222.1"/>
    <property type="molecule type" value="Genomic_DNA"/>
</dbReference>
<reference evidence="1" key="2">
    <citation type="submission" date="2015-09" db="EMBL/GenBank/DDBJ databases">
        <title>Draft genome sequence of Mycobacterium neoaurum DSM 44074.</title>
        <authorList>
            <person name="Croce O."/>
            <person name="Robert C."/>
            <person name="Raoult D."/>
            <person name="Drancourt M."/>
        </authorList>
    </citation>
    <scope>NUCLEOTIDE SEQUENCE</scope>
    <source>
        <strain evidence="1">DSM 44074</strain>
    </source>
</reference>